<evidence type="ECO:0000256" key="1">
    <source>
        <dbReference type="SAM" id="MobiDB-lite"/>
    </source>
</evidence>
<organism evidence="2 3">
    <name type="scientific">Cereibacter johrii</name>
    <dbReference type="NCBI Taxonomy" id="445629"/>
    <lineage>
        <taxon>Bacteria</taxon>
        <taxon>Pseudomonadati</taxon>
        <taxon>Pseudomonadota</taxon>
        <taxon>Alphaproteobacteria</taxon>
        <taxon>Rhodobacterales</taxon>
        <taxon>Paracoccaceae</taxon>
        <taxon>Cereibacter</taxon>
    </lineage>
</organism>
<gene>
    <name evidence="2" type="ORF">C8J29_102625</name>
</gene>
<dbReference type="EMBL" id="PZZW01000002">
    <property type="protein sequence ID" value="PTM80543.1"/>
    <property type="molecule type" value="Genomic_DNA"/>
</dbReference>
<sequence>MTSGSGIRNGRAGGETGDGPEARVRLDGPISQIEGAL</sequence>
<accession>A0ABX5JAR8</accession>
<comment type="caution">
    <text evidence="2">The sequence shown here is derived from an EMBL/GenBank/DDBJ whole genome shotgun (WGS) entry which is preliminary data.</text>
</comment>
<keyword evidence="3" id="KW-1185">Reference proteome</keyword>
<evidence type="ECO:0000313" key="2">
    <source>
        <dbReference type="EMBL" id="PTM80543.1"/>
    </source>
</evidence>
<proteinExistence type="predicted"/>
<protein>
    <submittedName>
        <fullName evidence="2">Uncharacterized protein</fullName>
    </submittedName>
</protein>
<name>A0ABX5JAR8_9RHOB</name>
<reference evidence="2 3" key="1">
    <citation type="submission" date="2018-04" db="EMBL/GenBank/DDBJ databases">
        <title>Genomic Encyclopedia of Type Strains, Phase III (KMG-III): the genomes of soil and plant-associated and newly described type strains.</title>
        <authorList>
            <person name="Whitman W."/>
        </authorList>
    </citation>
    <scope>NUCLEOTIDE SEQUENCE [LARGE SCALE GENOMIC DNA]</scope>
    <source>
        <strain evidence="2 3">JA192</strain>
    </source>
</reference>
<feature type="region of interest" description="Disordered" evidence="1">
    <location>
        <begin position="1"/>
        <end position="37"/>
    </location>
</feature>
<dbReference type="Proteomes" id="UP000240800">
    <property type="component" value="Unassembled WGS sequence"/>
</dbReference>
<evidence type="ECO:0000313" key="3">
    <source>
        <dbReference type="Proteomes" id="UP000240800"/>
    </source>
</evidence>